<dbReference type="Proteomes" id="UP001162734">
    <property type="component" value="Chromosome"/>
</dbReference>
<keyword evidence="2" id="KW-1185">Reference proteome</keyword>
<proteinExistence type="predicted"/>
<accession>A0ABN6N8Z9</accession>
<organism evidence="1 2">
    <name type="scientific">Anaeromyxobacter paludicola</name>
    <dbReference type="NCBI Taxonomy" id="2918171"/>
    <lineage>
        <taxon>Bacteria</taxon>
        <taxon>Pseudomonadati</taxon>
        <taxon>Myxococcota</taxon>
        <taxon>Myxococcia</taxon>
        <taxon>Myxococcales</taxon>
        <taxon>Cystobacterineae</taxon>
        <taxon>Anaeromyxobacteraceae</taxon>
        <taxon>Anaeromyxobacter</taxon>
    </lineage>
</organism>
<sequence>MARAKSRAEKLFSAAVLRRTFELRGDEHRQGFQFVYAGVLRDLELEAQEVEEYLASHREQVDDAIGRGKP</sequence>
<dbReference type="RefSeq" id="WP_248341988.1">
    <property type="nucleotide sequence ID" value="NZ_AP025592.1"/>
</dbReference>
<evidence type="ECO:0000313" key="1">
    <source>
        <dbReference type="EMBL" id="BDG09714.1"/>
    </source>
</evidence>
<protein>
    <submittedName>
        <fullName evidence="1">Uncharacterized protein</fullName>
    </submittedName>
</protein>
<gene>
    <name evidence="1" type="ORF">AMPC_28270</name>
</gene>
<name>A0ABN6N8Z9_9BACT</name>
<reference evidence="2" key="1">
    <citation type="journal article" date="2022" name="Int. J. Syst. Evol. Microbiol.">
        <title>Anaeromyxobacter oryzae sp. nov., Anaeromyxobacter diazotrophicus sp. nov. and Anaeromyxobacter paludicola sp. nov., isolated from paddy soils.</title>
        <authorList>
            <person name="Itoh H."/>
            <person name="Xu Z."/>
            <person name="Mise K."/>
            <person name="Masuda Y."/>
            <person name="Ushijima N."/>
            <person name="Hayakawa C."/>
            <person name="Shiratori Y."/>
            <person name="Senoo K."/>
        </authorList>
    </citation>
    <scope>NUCLEOTIDE SEQUENCE [LARGE SCALE GENOMIC DNA]</scope>
    <source>
        <strain evidence="2">Red630</strain>
    </source>
</reference>
<evidence type="ECO:0000313" key="2">
    <source>
        <dbReference type="Proteomes" id="UP001162734"/>
    </source>
</evidence>
<dbReference type="EMBL" id="AP025592">
    <property type="protein sequence ID" value="BDG09714.1"/>
    <property type="molecule type" value="Genomic_DNA"/>
</dbReference>